<feature type="coiled-coil region" evidence="1">
    <location>
        <begin position="544"/>
        <end position="571"/>
    </location>
</feature>
<proteinExistence type="predicted"/>
<evidence type="ECO:0000313" key="3">
    <source>
        <dbReference type="EMBL" id="CDW80811.1"/>
    </source>
</evidence>
<feature type="compositionally biased region" description="Basic residues" evidence="2">
    <location>
        <begin position="521"/>
        <end position="532"/>
    </location>
</feature>
<accession>A0A078AG33</accession>
<name>A0A078AG33_STYLE</name>
<evidence type="ECO:0000256" key="2">
    <source>
        <dbReference type="SAM" id="MobiDB-lite"/>
    </source>
</evidence>
<gene>
    <name evidence="3" type="primary">Contig11846.g12664</name>
    <name evidence="3" type="ORF">STYLEM_9815</name>
</gene>
<keyword evidence="4" id="KW-1185">Reference proteome</keyword>
<feature type="region of interest" description="Disordered" evidence="2">
    <location>
        <begin position="299"/>
        <end position="356"/>
    </location>
</feature>
<reference evidence="3 4" key="1">
    <citation type="submission" date="2014-06" db="EMBL/GenBank/DDBJ databases">
        <authorList>
            <person name="Swart Estienne"/>
        </authorList>
    </citation>
    <scope>NUCLEOTIDE SEQUENCE [LARGE SCALE GENOMIC DNA]</scope>
    <source>
        <strain evidence="3 4">130c</strain>
    </source>
</reference>
<feature type="region of interest" description="Disordered" evidence="2">
    <location>
        <begin position="972"/>
        <end position="1010"/>
    </location>
</feature>
<protein>
    <submittedName>
        <fullName evidence="3">Uncharacterized protein</fullName>
    </submittedName>
</protein>
<feature type="compositionally biased region" description="Polar residues" evidence="2">
    <location>
        <begin position="994"/>
        <end position="1010"/>
    </location>
</feature>
<feature type="region of interest" description="Disordered" evidence="2">
    <location>
        <begin position="517"/>
        <end position="544"/>
    </location>
</feature>
<feature type="compositionally biased region" description="Acidic residues" evidence="2">
    <location>
        <begin position="224"/>
        <end position="242"/>
    </location>
</feature>
<feature type="coiled-coil region" evidence="1">
    <location>
        <begin position="777"/>
        <end position="811"/>
    </location>
</feature>
<dbReference type="Proteomes" id="UP000039865">
    <property type="component" value="Unassembled WGS sequence"/>
</dbReference>
<sequence length="1115" mass="127811">MEQTKIGNPRKPDVTFSAQLKDGNKIEVNQQHEDKATFKRRGDGLADFLTLKQSFQKMNSELEGADRRIKSLEDYFHKQSILANSTELVTNQSLQNYLDTLTAHINAQFQLKLDEQNVQLNKILTSFKSEIQGFLKEKANKAQVQRDQAYVLEKAVLIETKLDQILTGKYYESILDKRLETKADQTDLESVQKNKADSVEVKDCVDKINRLEILIHEGLYVDEEDEEEQTIYGEDDEVDPEELKDQVNNSDHNQSMMSITNIKPPPEHVKKIIRNTRNDNVLRGSSEFSRDDNQGAAITVEENQDAPQSKSTDVGAKLQRENNDSVARNQLQSQKGKKHQKNQNNKSSQGKIPIQNHGFLPAEEIKLETSLHAQSLMSPKNHSGKGSTHGNPDFAQLNTRNNTAVTPRDHSTRKKNSKKDSQKQIPDHIIEIINRDPSPRHQATAVSISINGEQTITEEPHNMPSIGVKISVGGKRKQQETNSNYDNQDLNVSHGHTTLRDKTPLNNLINDLMSNNSSMKRTSKWSSPRRRALQGIKRGQSSDQNEKNLELENLKKELVIINHRLKENSENVMIYKSDINQNINKQIKILQTDIKLPQTFVNENHIKILKLLRQYDTMAQKINEQETYDEKLKRKYLKQTINLEKDANHLKSVQEQEKEYTRVKLKTLETEFVVIKQNQEYVKKVLSSTKQQTAAIGATNNSLQINVQDPSIFITQDQNSYPNINLGGSTNRSQINYTPQLQTQSISTNLNLVAMNTIQTDFEYFKSFVLQKIQGVYQKIEEEKQPLLDEVQNLKRENESFLRELDRFDALYRNMLNDYINILEENKSYIQKQSELEKQLATNKNYIKNATFQYFGQGNQMIHNTKLCSLLEGGLYDPKKFGYGDDTLGMQKLDSVTAKLVDTKRKLKQTFEQDMIEQLGATELNSKRKLGSPMHNLSQSISRLGSNDFRARTSAIVEASSKQINKIDFSELPENQIKKNDPRTGHQSMRKRNTINSSQLNNTLESHSTQNTRLKSIELYKRMIHNQFNQTLSPSTALDVVSSIQNQNVLNDSFQQQSINKTPMSLTTPNSPLRAKFGTKDPFAQIRKNQASPQLIGEKDNHTMQLKRFNYIQQQ</sequence>
<feature type="region of interest" description="Disordered" evidence="2">
    <location>
        <begin position="476"/>
        <end position="503"/>
    </location>
</feature>
<feature type="compositionally biased region" description="Polar residues" evidence="2">
    <location>
        <begin position="480"/>
        <end position="496"/>
    </location>
</feature>
<feature type="compositionally biased region" description="Low complexity" evidence="2">
    <location>
        <begin position="342"/>
        <end position="351"/>
    </location>
</feature>
<evidence type="ECO:0000256" key="1">
    <source>
        <dbReference type="SAM" id="Coils"/>
    </source>
</evidence>
<feature type="compositionally biased region" description="Polar residues" evidence="2">
    <location>
        <begin position="246"/>
        <end position="261"/>
    </location>
</feature>
<dbReference type="AlphaFoldDB" id="A0A078AG33"/>
<keyword evidence="1" id="KW-0175">Coiled coil</keyword>
<dbReference type="EMBL" id="CCKQ01009333">
    <property type="protein sequence ID" value="CDW80811.1"/>
    <property type="molecule type" value="Genomic_DNA"/>
</dbReference>
<feature type="region of interest" description="Disordered" evidence="2">
    <location>
        <begin position="224"/>
        <end position="267"/>
    </location>
</feature>
<dbReference type="InParanoid" id="A0A078AG33"/>
<dbReference type="OrthoDB" id="327629at2759"/>
<feature type="region of interest" description="Disordered" evidence="2">
    <location>
        <begin position="377"/>
        <end position="424"/>
    </location>
</feature>
<evidence type="ECO:0000313" key="4">
    <source>
        <dbReference type="Proteomes" id="UP000039865"/>
    </source>
</evidence>
<organism evidence="3 4">
    <name type="scientific">Stylonychia lemnae</name>
    <name type="common">Ciliate</name>
    <dbReference type="NCBI Taxonomy" id="5949"/>
    <lineage>
        <taxon>Eukaryota</taxon>
        <taxon>Sar</taxon>
        <taxon>Alveolata</taxon>
        <taxon>Ciliophora</taxon>
        <taxon>Intramacronucleata</taxon>
        <taxon>Spirotrichea</taxon>
        <taxon>Stichotrichia</taxon>
        <taxon>Sporadotrichida</taxon>
        <taxon>Oxytrichidae</taxon>
        <taxon>Stylonychinae</taxon>
        <taxon>Stylonychia</taxon>
    </lineage>
</organism>
<feature type="compositionally biased region" description="Polar residues" evidence="2">
    <location>
        <begin position="377"/>
        <end position="405"/>
    </location>
</feature>